<dbReference type="PROSITE" id="PS50404">
    <property type="entry name" value="GST_NTER"/>
    <property type="match status" value="1"/>
</dbReference>
<accession>A0ABY6Q9M6</accession>
<dbReference type="Gene3D" id="3.40.30.10">
    <property type="entry name" value="Glutaredoxin"/>
    <property type="match status" value="1"/>
</dbReference>
<name>A0ABY6Q9M6_9GAMM</name>
<dbReference type="InterPro" id="IPR050983">
    <property type="entry name" value="GST_Omega/HSP26"/>
</dbReference>
<dbReference type="PROSITE" id="PS50405">
    <property type="entry name" value="GST_CTER"/>
    <property type="match status" value="1"/>
</dbReference>
<organism evidence="3 4">
    <name type="scientific">Candidatus Paraluminiphilus aquimaris</name>
    <dbReference type="NCBI Taxonomy" id="2518994"/>
    <lineage>
        <taxon>Bacteria</taxon>
        <taxon>Pseudomonadati</taxon>
        <taxon>Pseudomonadota</taxon>
        <taxon>Gammaproteobacteria</taxon>
        <taxon>Cellvibrionales</taxon>
        <taxon>Halieaceae</taxon>
        <taxon>Candidatus Paraluminiphilus</taxon>
    </lineage>
</organism>
<dbReference type="InterPro" id="IPR040079">
    <property type="entry name" value="Glutathione_S-Trfase"/>
</dbReference>
<dbReference type="Pfam" id="PF13417">
    <property type="entry name" value="GST_N_3"/>
    <property type="match status" value="1"/>
</dbReference>
<dbReference type="SUPFAM" id="SSF52833">
    <property type="entry name" value="Thioredoxin-like"/>
    <property type="match status" value="1"/>
</dbReference>
<reference evidence="3 4" key="1">
    <citation type="submission" date="2019-02" db="EMBL/GenBank/DDBJ databases">
        <title>Halieaceae_genomes.</title>
        <authorList>
            <person name="Li S.-H."/>
        </authorList>
    </citation>
    <scope>NUCLEOTIDE SEQUENCE [LARGE SCALE GENOMIC DNA]</scope>
    <source>
        <strain evidence="3 4">JH123</strain>
    </source>
</reference>
<dbReference type="CDD" id="cd00299">
    <property type="entry name" value="GST_C_family"/>
    <property type="match status" value="1"/>
</dbReference>
<dbReference type="InterPro" id="IPR010987">
    <property type="entry name" value="Glutathione-S-Trfase_C-like"/>
</dbReference>
<sequence>MILYSGDLSPYSAKVRMQIYAMGVSDDFSFELPVVQFFSGKLKEVSPIGRIPILKTDEGLIPESEVIAEYIDELYPQQSLVGNTPIERANIRVLSRIADTYLMDNIFLALGQMRVPEPNQAIIDLLTAQVVRGVTALEEYLTADGYAAGGSELTRADCSLVPALYMCDRTLPRLGISNPVLGLVKTEAYWGRIQQNEHAARVIAEMDRGLKARLDGSEQRMVAEAMKQAAARSGS</sequence>
<evidence type="ECO:0000259" key="1">
    <source>
        <dbReference type="PROSITE" id="PS50404"/>
    </source>
</evidence>
<evidence type="ECO:0000313" key="3">
    <source>
        <dbReference type="EMBL" id="UZP75329.1"/>
    </source>
</evidence>
<evidence type="ECO:0000259" key="2">
    <source>
        <dbReference type="PROSITE" id="PS50405"/>
    </source>
</evidence>
<dbReference type="Gene3D" id="1.20.1050.10">
    <property type="match status" value="1"/>
</dbReference>
<dbReference type="Proteomes" id="UP001317963">
    <property type="component" value="Chromosome"/>
</dbReference>
<protein>
    <submittedName>
        <fullName evidence="3">Glutathione S-transferase family protein</fullName>
    </submittedName>
</protein>
<dbReference type="SUPFAM" id="SSF47616">
    <property type="entry name" value="GST C-terminal domain-like"/>
    <property type="match status" value="1"/>
</dbReference>
<dbReference type="RefSeq" id="WP_279241814.1">
    <property type="nucleotide sequence ID" value="NZ_CP036501.1"/>
</dbReference>
<keyword evidence="4" id="KW-1185">Reference proteome</keyword>
<dbReference type="EMBL" id="CP036501">
    <property type="protein sequence ID" value="UZP75329.1"/>
    <property type="molecule type" value="Genomic_DNA"/>
</dbReference>
<dbReference type="InterPro" id="IPR036249">
    <property type="entry name" value="Thioredoxin-like_sf"/>
</dbReference>
<gene>
    <name evidence="3" type="ORF">E0F26_11540</name>
</gene>
<evidence type="ECO:0000313" key="4">
    <source>
        <dbReference type="Proteomes" id="UP001317963"/>
    </source>
</evidence>
<feature type="domain" description="GST N-terminal" evidence="1">
    <location>
        <begin position="1"/>
        <end position="79"/>
    </location>
</feature>
<feature type="domain" description="GST C-terminal" evidence="2">
    <location>
        <begin position="84"/>
        <end position="210"/>
    </location>
</feature>
<dbReference type="PANTHER" id="PTHR43968">
    <property type="match status" value="1"/>
</dbReference>
<dbReference type="InterPro" id="IPR004045">
    <property type="entry name" value="Glutathione_S-Trfase_N"/>
</dbReference>
<dbReference type="InterPro" id="IPR036282">
    <property type="entry name" value="Glutathione-S-Trfase_C_sf"/>
</dbReference>
<proteinExistence type="predicted"/>
<dbReference type="SFLD" id="SFLDS00019">
    <property type="entry name" value="Glutathione_Transferase_(cytos"/>
    <property type="match status" value="1"/>
</dbReference>
<dbReference type="PANTHER" id="PTHR43968:SF6">
    <property type="entry name" value="GLUTATHIONE S-TRANSFERASE OMEGA"/>
    <property type="match status" value="1"/>
</dbReference>